<dbReference type="Pfam" id="PF03982">
    <property type="entry name" value="DAGAT"/>
    <property type="match status" value="1"/>
</dbReference>
<comment type="pathway">
    <text evidence="2">Glycerolipid metabolism; triacylglycerol biosynthesis.</text>
</comment>
<evidence type="ECO:0000256" key="9">
    <source>
        <dbReference type="ARBA" id="ARBA00022824"/>
    </source>
</evidence>
<dbReference type="GO" id="GO:0006651">
    <property type="term" value="P:diacylglycerol biosynthetic process"/>
    <property type="evidence" value="ECO:0007669"/>
    <property type="project" value="TreeGrafter"/>
</dbReference>
<dbReference type="EC" id="2.3.1.-" evidence="22"/>
<evidence type="ECO:0000256" key="1">
    <source>
        <dbReference type="ARBA" id="ARBA00004477"/>
    </source>
</evidence>
<comment type="catalytic activity">
    <reaction evidence="15">
        <text>a 2-acylglycerol + an acyl-CoA = a 1,2-diacyl-sn-glycerol + CoA</text>
        <dbReference type="Rhea" id="RHEA:32947"/>
        <dbReference type="ChEBI" id="CHEBI:17389"/>
        <dbReference type="ChEBI" id="CHEBI:17815"/>
        <dbReference type="ChEBI" id="CHEBI:57287"/>
        <dbReference type="ChEBI" id="CHEBI:58342"/>
    </reaction>
    <physiologicalReaction direction="left-to-right" evidence="15">
        <dbReference type="Rhea" id="RHEA:32948"/>
    </physiologicalReaction>
</comment>
<evidence type="ECO:0000256" key="20">
    <source>
        <dbReference type="ARBA" id="ARBA00047737"/>
    </source>
</evidence>
<evidence type="ECO:0000256" key="18">
    <source>
        <dbReference type="ARBA" id="ARBA00043696"/>
    </source>
</evidence>
<protein>
    <recommendedName>
        <fullName evidence="22">Acyltransferase</fullName>
        <ecNumber evidence="22">2.3.1.-</ecNumber>
    </recommendedName>
</protein>
<keyword evidence="14" id="KW-0012">Acyltransferase</keyword>
<keyword evidence="9 22" id="KW-0256">Endoplasmic reticulum</keyword>
<keyword evidence="5" id="KW-0444">Lipid biosynthesis</keyword>
<evidence type="ECO:0000313" key="24">
    <source>
        <dbReference type="RefSeq" id="XP_023578829.1"/>
    </source>
</evidence>
<dbReference type="RefSeq" id="XP_023578829.1">
    <property type="nucleotide sequence ID" value="XM_023723061.1"/>
</dbReference>
<dbReference type="OrthoDB" id="264532at2759"/>
<evidence type="ECO:0000256" key="22">
    <source>
        <dbReference type="RuleBase" id="RU367023"/>
    </source>
</evidence>
<dbReference type="PANTHER" id="PTHR12317">
    <property type="entry name" value="DIACYLGLYCEROL O-ACYLTRANSFERASE"/>
    <property type="match status" value="1"/>
</dbReference>
<feature type="transmembrane region" description="Helical" evidence="22">
    <location>
        <begin position="56"/>
        <end position="80"/>
    </location>
</feature>
<dbReference type="PANTHER" id="PTHR12317:SF26">
    <property type="entry name" value="2-ACYLGLYCEROL O-ACYLTRANSFERASE 1"/>
    <property type="match status" value="1"/>
</dbReference>
<dbReference type="CTD" id="116255"/>
<evidence type="ECO:0000256" key="17">
    <source>
        <dbReference type="ARBA" id="ARBA00043685"/>
    </source>
</evidence>
<sequence>MKAWLGLLRVLVEQLLQSIMVLHVVFLFVVFGVENIQGHKCHKEPTTVPLPAPSSLAISIIVIVYNYWFIYLPYLTWLYFDWLTPDKGGRRSSWVRNWNLWKYCQDYFPLRLVKTHNLDPRHNYIFGLHPHGILALGTAGNINFRDTDFATLFPGFTIYLHVTSCWFLFPLLREYMLSIGTVSVSKKSLSYILSKDGGGNISAIIIGGAKEVLDCHPGKFIMFIRERKGFVKLALTHGAHLVPVFAFGENDLYNQVENPEGSWLRAVQERLQRILTFAVPLFYGRGFFQHRFGLLPHRRPVHSVVGRPIPVQKTPNPTQEQVEALHQTYMDELTKLFDEHKGKYGIAEHETLILR</sequence>
<reference evidence="24" key="1">
    <citation type="submission" date="2025-08" db="UniProtKB">
        <authorList>
            <consortium name="RefSeq"/>
        </authorList>
    </citation>
    <scope>IDENTIFICATION</scope>
</reference>
<dbReference type="InterPro" id="IPR007130">
    <property type="entry name" value="DAGAT"/>
</dbReference>
<accession>A0A6P6F379</accession>
<dbReference type="InParanoid" id="A0A6P6F379"/>
<evidence type="ECO:0000256" key="21">
    <source>
        <dbReference type="ARBA" id="ARBA00049073"/>
    </source>
</evidence>
<dbReference type="AlphaFoldDB" id="A0A6P6F379"/>
<comment type="catalytic activity">
    <reaction evidence="19">
        <text>a 2-acylglycerol + an acyl-CoA = a 1,2-diacylglycerol + CoA</text>
        <dbReference type="Rhea" id="RHEA:16741"/>
        <dbReference type="ChEBI" id="CHEBI:17389"/>
        <dbReference type="ChEBI" id="CHEBI:49172"/>
        <dbReference type="ChEBI" id="CHEBI:57287"/>
        <dbReference type="ChEBI" id="CHEBI:58342"/>
        <dbReference type="EC" id="2.3.1.22"/>
    </reaction>
    <physiologicalReaction direction="left-to-right" evidence="19">
        <dbReference type="Rhea" id="RHEA:16742"/>
    </physiologicalReaction>
</comment>
<feature type="transmembrane region" description="Helical" evidence="22">
    <location>
        <begin position="149"/>
        <end position="169"/>
    </location>
</feature>
<proteinExistence type="inferred from homology"/>
<evidence type="ECO:0000256" key="4">
    <source>
        <dbReference type="ARBA" id="ARBA00005420"/>
    </source>
</evidence>
<dbReference type="GeneID" id="101592966"/>
<keyword evidence="13" id="KW-0325">Glycoprotein</keyword>
<dbReference type="CDD" id="cd07987">
    <property type="entry name" value="LPLAT_MGAT-like"/>
    <property type="match status" value="1"/>
</dbReference>
<keyword evidence="10 22" id="KW-1133">Transmembrane helix</keyword>
<comment type="catalytic activity">
    <reaction evidence="21">
        <text>a 1-acyl-sn-glycerol + an acyl-CoA = a 1,3-diacyl-sn-glycerol + CoA</text>
        <dbReference type="Rhea" id="RHEA:77559"/>
        <dbReference type="ChEBI" id="CHEBI:57287"/>
        <dbReference type="ChEBI" id="CHEBI:58342"/>
        <dbReference type="ChEBI" id="CHEBI:64683"/>
        <dbReference type="ChEBI" id="CHEBI:77272"/>
    </reaction>
    <physiologicalReaction direction="left-to-right" evidence="21">
        <dbReference type="Rhea" id="RHEA:77560"/>
    </physiologicalReaction>
</comment>
<dbReference type="GO" id="GO:0019432">
    <property type="term" value="P:triglyceride biosynthetic process"/>
    <property type="evidence" value="ECO:0007669"/>
    <property type="project" value="TreeGrafter"/>
</dbReference>
<comment type="pathway">
    <text evidence="3">Lipid metabolism.</text>
</comment>
<comment type="similarity">
    <text evidence="4 22">Belongs to the diacylglycerol acyltransferase family.</text>
</comment>
<dbReference type="GO" id="GO:0005789">
    <property type="term" value="C:endoplasmic reticulum membrane"/>
    <property type="evidence" value="ECO:0007669"/>
    <property type="project" value="UniProtKB-SubCell"/>
</dbReference>
<evidence type="ECO:0000256" key="12">
    <source>
        <dbReference type="ARBA" id="ARBA00023136"/>
    </source>
</evidence>
<name>A0A6P6F379_OCTDE</name>
<keyword evidence="6 22" id="KW-0808">Transferase</keyword>
<evidence type="ECO:0000256" key="8">
    <source>
        <dbReference type="ARBA" id="ARBA00022798"/>
    </source>
</evidence>
<dbReference type="GO" id="GO:0003846">
    <property type="term" value="F:2-acylglycerol O-acyltransferase activity"/>
    <property type="evidence" value="ECO:0007669"/>
    <property type="project" value="UniProtKB-EC"/>
</dbReference>
<evidence type="ECO:0000256" key="10">
    <source>
        <dbReference type="ARBA" id="ARBA00022989"/>
    </source>
</evidence>
<dbReference type="GO" id="GO:0006071">
    <property type="term" value="P:glycerol metabolic process"/>
    <property type="evidence" value="ECO:0007669"/>
    <property type="project" value="UniProtKB-KW"/>
</dbReference>
<keyword evidence="11" id="KW-0443">Lipid metabolism</keyword>
<evidence type="ECO:0000256" key="14">
    <source>
        <dbReference type="ARBA" id="ARBA00023315"/>
    </source>
</evidence>
<comment type="catalytic activity">
    <reaction evidence="16">
        <text>a 2-acylglycerol + an acyl-CoA = a 2,3-diacyl-sn-glycerol + CoA</text>
        <dbReference type="Rhea" id="RHEA:38467"/>
        <dbReference type="ChEBI" id="CHEBI:17389"/>
        <dbReference type="ChEBI" id="CHEBI:57287"/>
        <dbReference type="ChEBI" id="CHEBI:58342"/>
        <dbReference type="ChEBI" id="CHEBI:75524"/>
    </reaction>
    <physiologicalReaction direction="left-to-right" evidence="16">
        <dbReference type="Rhea" id="RHEA:38468"/>
    </physiologicalReaction>
</comment>
<evidence type="ECO:0000256" key="2">
    <source>
        <dbReference type="ARBA" id="ARBA00004771"/>
    </source>
</evidence>
<dbReference type="GO" id="GO:0004144">
    <property type="term" value="F:diacylglycerol O-acyltransferase activity"/>
    <property type="evidence" value="ECO:0007669"/>
    <property type="project" value="TreeGrafter"/>
</dbReference>
<evidence type="ECO:0000256" key="13">
    <source>
        <dbReference type="ARBA" id="ARBA00023180"/>
    </source>
</evidence>
<comment type="catalytic activity">
    <reaction evidence="20">
        <text>a 3-acyl-sn-glycerol + an acyl-CoA = a 1,3-diacyl-sn-glycerol + CoA</text>
        <dbReference type="Rhea" id="RHEA:77555"/>
        <dbReference type="ChEBI" id="CHEBI:57287"/>
        <dbReference type="ChEBI" id="CHEBI:58342"/>
        <dbReference type="ChEBI" id="CHEBI:64760"/>
        <dbReference type="ChEBI" id="CHEBI:77272"/>
    </reaction>
    <physiologicalReaction direction="left-to-right" evidence="20">
        <dbReference type="Rhea" id="RHEA:77556"/>
    </physiologicalReaction>
</comment>
<keyword evidence="7 22" id="KW-0812">Transmembrane</keyword>
<organism evidence="23 24">
    <name type="scientific">Octodon degus</name>
    <name type="common">Degu</name>
    <name type="synonym">Sciurus degus</name>
    <dbReference type="NCBI Taxonomy" id="10160"/>
    <lineage>
        <taxon>Eukaryota</taxon>
        <taxon>Metazoa</taxon>
        <taxon>Chordata</taxon>
        <taxon>Craniata</taxon>
        <taxon>Vertebrata</taxon>
        <taxon>Euteleostomi</taxon>
        <taxon>Mammalia</taxon>
        <taxon>Eutheria</taxon>
        <taxon>Euarchontoglires</taxon>
        <taxon>Glires</taxon>
        <taxon>Rodentia</taxon>
        <taxon>Hystricomorpha</taxon>
        <taxon>Octodontidae</taxon>
        <taxon>Octodon</taxon>
    </lineage>
</organism>
<dbReference type="Proteomes" id="UP000515203">
    <property type="component" value="Unplaced"/>
</dbReference>
<keyword evidence="23" id="KW-1185">Reference proteome</keyword>
<comment type="catalytic activity">
    <reaction evidence="17">
        <text>a 1-acylglycerol + an acyl-CoA = a 1,3-diacylglycerol + CoA</text>
        <dbReference type="Rhea" id="RHEA:77571"/>
        <dbReference type="ChEBI" id="CHEBI:35759"/>
        <dbReference type="ChEBI" id="CHEBI:47777"/>
        <dbReference type="ChEBI" id="CHEBI:57287"/>
        <dbReference type="ChEBI" id="CHEBI:58342"/>
    </reaction>
    <physiologicalReaction direction="left-to-right" evidence="17">
        <dbReference type="Rhea" id="RHEA:77572"/>
    </physiologicalReaction>
</comment>
<comment type="catalytic activity">
    <reaction evidence="18">
        <text>a 1-acylglycerol + an acyl-CoA = a 1,2-diacylglycerol + CoA</text>
        <dbReference type="Rhea" id="RHEA:39943"/>
        <dbReference type="ChEBI" id="CHEBI:35759"/>
        <dbReference type="ChEBI" id="CHEBI:49172"/>
        <dbReference type="ChEBI" id="CHEBI:57287"/>
        <dbReference type="ChEBI" id="CHEBI:58342"/>
    </reaction>
    <physiologicalReaction direction="left-to-right" evidence="18">
        <dbReference type="Rhea" id="RHEA:39944"/>
    </physiologicalReaction>
</comment>
<keyword evidence="8" id="KW-0319">Glycerol metabolism</keyword>
<gene>
    <name evidence="24" type="primary">Mogat1</name>
</gene>
<evidence type="ECO:0000256" key="6">
    <source>
        <dbReference type="ARBA" id="ARBA00022679"/>
    </source>
</evidence>
<evidence type="ECO:0000256" key="16">
    <source>
        <dbReference type="ARBA" id="ARBA00043663"/>
    </source>
</evidence>
<evidence type="ECO:0000256" key="5">
    <source>
        <dbReference type="ARBA" id="ARBA00022516"/>
    </source>
</evidence>
<evidence type="ECO:0000256" key="7">
    <source>
        <dbReference type="ARBA" id="ARBA00022692"/>
    </source>
</evidence>
<evidence type="ECO:0000256" key="15">
    <source>
        <dbReference type="ARBA" id="ARBA00043656"/>
    </source>
</evidence>
<evidence type="ECO:0000256" key="11">
    <source>
        <dbReference type="ARBA" id="ARBA00023098"/>
    </source>
</evidence>
<comment type="subcellular location">
    <subcellularLocation>
        <location evidence="1 22">Endoplasmic reticulum membrane</location>
        <topology evidence="1 22">Multi-pass membrane protein</topology>
    </subcellularLocation>
</comment>
<evidence type="ECO:0000313" key="23">
    <source>
        <dbReference type="Proteomes" id="UP000515203"/>
    </source>
</evidence>
<keyword evidence="12 22" id="KW-0472">Membrane</keyword>
<evidence type="ECO:0000256" key="19">
    <source>
        <dbReference type="ARBA" id="ARBA00043704"/>
    </source>
</evidence>
<dbReference type="FunCoup" id="A0A6P6F379">
    <property type="interactions" value="335"/>
</dbReference>
<evidence type="ECO:0000256" key="3">
    <source>
        <dbReference type="ARBA" id="ARBA00005189"/>
    </source>
</evidence>
<feature type="transmembrane region" description="Helical" evidence="22">
    <location>
        <begin position="15"/>
        <end position="36"/>
    </location>
</feature>